<evidence type="ECO:0000256" key="7">
    <source>
        <dbReference type="SAM" id="Phobius"/>
    </source>
</evidence>
<dbReference type="EMBL" id="JAGKHQ010000020">
    <property type="protein sequence ID" value="KAG7478642.1"/>
    <property type="molecule type" value="Genomic_DNA"/>
</dbReference>
<proteinExistence type="predicted"/>
<reference evidence="9 10" key="1">
    <citation type="journal article" date="2021" name="Sci. Rep.">
        <title>Chromosome anchoring in Senegalese sole (Solea senegalensis) reveals sex-associated markers and genome rearrangements in flatfish.</title>
        <authorList>
            <person name="Guerrero-Cozar I."/>
            <person name="Gomez-Garrido J."/>
            <person name="Berbel C."/>
            <person name="Martinez-Blanch J.F."/>
            <person name="Alioto T."/>
            <person name="Claros M.G."/>
            <person name="Gagnaire P.A."/>
            <person name="Manchado M."/>
        </authorList>
    </citation>
    <scope>NUCLEOTIDE SEQUENCE [LARGE SCALE GENOMIC DNA]</scope>
    <source>
        <strain evidence="9">Sse05_10M</strain>
    </source>
</reference>
<keyword evidence="5" id="KW-0325">Glycoprotein</keyword>
<feature type="domain" description="Peptidase S1" evidence="8">
    <location>
        <begin position="258"/>
        <end position="493"/>
    </location>
</feature>
<dbReference type="PROSITE" id="PS00135">
    <property type="entry name" value="TRYPSIN_SER"/>
    <property type="match status" value="1"/>
</dbReference>
<keyword evidence="4" id="KW-1015">Disulfide bond</keyword>
<dbReference type="AlphaFoldDB" id="A0AAV6PYS7"/>
<dbReference type="FunFam" id="2.40.10.10:FF:000003">
    <property type="entry name" value="Transmembrane serine protease 3"/>
    <property type="match status" value="1"/>
</dbReference>
<evidence type="ECO:0000256" key="1">
    <source>
        <dbReference type="ARBA" id="ARBA00022670"/>
    </source>
</evidence>
<evidence type="ECO:0000259" key="8">
    <source>
        <dbReference type="PROSITE" id="PS50240"/>
    </source>
</evidence>
<dbReference type="PANTHER" id="PTHR24252:SF27">
    <property type="entry name" value="TRANSMEMBRANE PROTEASE SERINE 3-LIKE"/>
    <property type="match status" value="1"/>
</dbReference>
<dbReference type="InterPro" id="IPR018114">
    <property type="entry name" value="TRYPSIN_HIS"/>
</dbReference>
<name>A0AAV6PYS7_SOLSE</name>
<evidence type="ECO:0000313" key="9">
    <source>
        <dbReference type="EMBL" id="KAG7478642.1"/>
    </source>
</evidence>
<dbReference type="SMART" id="SM00020">
    <property type="entry name" value="Tryp_SPc"/>
    <property type="match status" value="1"/>
</dbReference>
<evidence type="ECO:0000256" key="6">
    <source>
        <dbReference type="RuleBase" id="RU363034"/>
    </source>
</evidence>
<organism evidence="9 10">
    <name type="scientific">Solea senegalensis</name>
    <name type="common">Senegalese sole</name>
    <dbReference type="NCBI Taxonomy" id="28829"/>
    <lineage>
        <taxon>Eukaryota</taxon>
        <taxon>Metazoa</taxon>
        <taxon>Chordata</taxon>
        <taxon>Craniata</taxon>
        <taxon>Vertebrata</taxon>
        <taxon>Euteleostomi</taxon>
        <taxon>Actinopterygii</taxon>
        <taxon>Neopterygii</taxon>
        <taxon>Teleostei</taxon>
        <taxon>Neoteleostei</taxon>
        <taxon>Acanthomorphata</taxon>
        <taxon>Carangaria</taxon>
        <taxon>Pleuronectiformes</taxon>
        <taxon>Pleuronectoidei</taxon>
        <taxon>Soleidae</taxon>
        <taxon>Solea</taxon>
    </lineage>
</organism>
<dbReference type="Proteomes" id="UP000693946">
    <property type="component" value="Linkage Group LG8"/>
</dbReference>
<dbReference type="PANTHER" id="PTHR24252">
    <property type="entry name" value="ACROSIN-RELATED"/>
    <property type="match status" value="1"/>
</dbReference>
<keyword evidence="7" id="KW-0472">Membrane</keyword>
<gene>
    <name evidence="9" type="ORF">JOB18_004763</name>
</gene>
<keyword evidence="1 6" id="KW-0645">Protease</keyword>
<accession>A0AAV6PYS7</accession>
<dbReference type="GO" id="GO:0016020">
    <property type="term" value="C:membrane"/>
    <property type="evidence" value="ECO:0007669"/>
    <property type="project" value="InterPro"/>
</dbReference>
<feature type="transmembrane region" description="Helical" evidence="7">
    <location>
        <begin position="80"/>
        <end position="102"/>
    </location>
</feature>
<keyword evidence="10" id="KW-1185">Reference proteome</keyword>
<sequence length="497" mass="54296">MMNGNRDSKDAPPPYNSVIVHTLPPLKPYEEVVYGVGPGLTPPSQPYYIPRYPSPVVVAPVTQPASSNKRKRCCQNNARCYGGSGGVILVLALLALAIWIGVRYGTRLATAAILHDEDEYYVDDEPEKNYDICPNSTIYCDGIEDCEQGSDETTCVRFSEDNGLEIKTNEDSRFLPVCFKGWNQAFSEKTCTQLGFRTSFLTKAKITETTTGVTLIDTDVYSPVPMQGLVKVSSSCPDQKTVSLQCVDCGKQQSTSRIIGGSVAKTGQWPWQMTLHFRGSHVCGGVLISPDYVLTAAHCFPKSAPFTQSARAWTVYAGVVSLNNLPQPYQVQKILLSEKYNNKTNDHDVALLKLKTSVSFTDKVQPICLPNSGQKFNQGTQCWTSGFGVTDVGKGTISKDLMEVSVDLIGRQVCNSPSVYSGRVTNNMICAGHLAGGRDSCQGDSGGPLVCQTDSRWYLVGITSWGIGCGQANYPGVYTNVRSVLPWVYSKMQQERL</sequence>
<keyword evidence="7 9" id="KW-0812">Transmembrane</keyword>
<dbReference type="Pfam" id="PF15494">
    <property type="entry name" value="SRCR_2"/>
    <property type="match status" value="1"/>
</dbReference>
<evidence type="ECO:0000256" key="2">
    <source>
        <dbReference type="ARBA" id="ARBA00022801"/>
    </source>
</evidence>
<keyword evidence="3 6" id="KW-0720">Serine protease</keyword>
<dbReference type="Pfam" id="PF00089">
    <property type="entry name" value="Trypsin"/>
    <property type="match status" value="1"/>
</dbReference>
<dbReference type="CDD" id="cd00112">
    <property type="entry name" value="LDLa"/>
    <property type="match status" value="1"/>
</dbReference>
<keyword evidence="7" id="KW-1133">Transmembrane helix</keyword>
<dbReference type="InterPro" id="IPR001190">
    <property type="entry name" value="SRCR"/>
</dbReference>
<dbReference type="PROSITE" id="PS50240">
    <property type="entry name" value="TRYPSIN_DOM"/>
    <property type="match status" value="1"/>
</dbReference>
<dbReference type="GO" id="GO:0006508">
    <property type="term" value="P:proteolysis"/>
    <property type="evidence" value="ECO:0007669"/>
    <property type="project" value="UniProtKB-KW"/>
</dbReference>
<dbReference type="CDD" id="cd00190">
    <property type="entry name" value="Tryp_SPc"/>
    <property type="match status" value="1"/>
</dbReference>
<evidence type="ECO:0000313" key="10">
    <source>
        <dbReference type="Proteomes" id="UP000693946"/>
    </source>
</evidence>
<dbReference type="InterPro" id="IPR001254">
    <property type="entry name" value="Trypsin_dom"/>
</dbReference>
<dbReference type="GO" id="GO:0004252">
    <property type="term" value="F:serine-type endopeptidase activity"/>
    <property type="evidence" value="ECO:0007669"/>
    <property type="project" value="InterPro"/>
</dbReference>
<dbReference type="InterPro" id="IPR002172">
    <property type="entry name" value="LDrepeatLR_classA_rpt"/>
</dbReference>
<evidence type="ECO:0000256" key="3">
    <source>
        <dbReference type="ARBA" id="ARBA00022825"/>
    </source>
</evidence>
<evidence type="ECO:0000256" key="5">
    <source>
        <dbReference type="ARBA" id="ARBA00023180"/>
    </source>
</evidence>
<protein>
    <submittedName>
        <fullName evidence="9">Transmembrane protease serine 13-like</fullName>
    </submittedName>
</protein>
<dbReference type="PROSITE" id="PS00134">
    <property type="entry name" value="TRYPSIN_HIS"/>
    <property type="match status" value="1"/>
</dbReference>
<evidence type="ECO:0000256" key="4">
    <source>
        <dbReference type="ARBA" id="ARBA00023157"/>
    </source>
</evidence>
<comment type="caution">
    <text evidence="9">The sequence shown here is derived from an EMBL/GenBank/DDBJ whole genome shotgun (WGS) entry which is preliminary data.</text>
</comment>
<dbReference type="InterPro" id="IPR033116">
    <property type="entry name" value="TRYPSIN_SER"/>
</dbReference>
<keyword evidence="2 6" id="KW-0378">Hydrolase</keyword>